<reference evidence="2" key="1">
    <citation type="journal article" date="2019" name="Int. J. Syst. Evol. Microbiol.">
        <title>The Global Catalogue of Microorganisms (GCM) 10K type strain sequencing project: providing services to taxonomists for standard genome sequencing and annotation.</title>
        <authorList>
            <consortium name="The Broad Institute Genomics Platform"/>
            <consortium name="The Broad Institute Genome Sequencing Center for Infectious Disease"/>
            <person name="Wu L."/>
            <person name="Ma J."/>
        </authorList>
    </citation>
    <scope>NUCLEOTIDE SEQUENCE [LARGE SCALE GENOMIC DNA]</scope>
    <source>
        <strain evidence="2">CGMCC 1.10832</strain>
    </source>
</reference>
<evidence type="ECO:0000313" key="1">
    <source>
        <dbReference type="EMBL" id="GGC37970.1"/>
    </source>
</evidence>
<keyword evidence="2" id="KW-1185">Reference proteome</keyword>
<dbReference type="InterPro" id="IPR023214">
    <property type="entry name" value="HAD_sf"/>
</dbReference>
<dbReference type="SUPFAM" id="SSF56784">
    <property type="entry name" value="HAD-like"/>
    <property type="match status" value="1"/>
</dbReference>
<sequence length="149" mass="17405">MITKAIKKAFELAKTRGWDKTYWAIDIHETILEPNWSDNELPTKFYPLAKEALQTLTCRRDICCILYTCSHPSEIEKYCALFAAHNIYFSYVNENPEVINKRYGNYSKKPYFNVLFEDKAGFDALSDWKKVISALEQYPEVIKAQQKSS</sequence>
<proteinExistence type="predicted"/>
<dbReference type="EMBL" id="BMEC01000007">
    <property type="protein sequence ID" value="GGC37970.1"/>
    <property type="molecule type" value="Genomic_DNA"/>
</dbReference>
<dbReference type="Proteomes" id="UP000636010">
    <property type="component" value="Unassembled WGS sequence"/>
</dbReference>
<evidence type="ECO:0000313" key="2">
    <source>
        <dbReference type="Proteomes" id="UP000636010"/>
    </source>
</evidence>
<name>A0ABQ1MFY0_9BACT</name>
<dbReference type="InterPro" id="IPR036412">
    <property type="entry name" value="HAD-like_sf"/>
</dbReference>
<dbReference type="Gene3D" id="3.40.50.1000">
    <property type="entry name" value="HAD superfamily/HAD-like"/>
    <property type="match status" value="1"/>
</dbReference>
<protein>
    <submittedName>
        <fullName evidence="1">Uncharacterized protein</fullName>
    </submittedName>
</protein>
<accession>A0ABQ1MFY0</accession>
<dbReference type="RefSeq" id="WP_188463709.1">
    <property type="nucleotide sequence ID" value="NZ_BAABHU010000007.1"/>
</dbReference>
<comment type="caution">
    <text evidence="1">The sequence shown here is derived from an EMBL/GenBank/DDBJ whole genome shotgun (WGS) entry which is preliminary data.</text>
</comment>
<gene>
    <name evidence="1" type="ORF">GCM10011506_24170</name>
</gene>
<organism evidence="1 2">
    <name type="scientific">Marivirga lumbricoides</name>
    <dbReference type="NCBI Taxonomy" id="1046115"/>
    <lineage>
        <taxon>Bacteria</taxon>
        <taxon>Pseudomonadati</taxon>
        <taxon>Bacteroidota</taxon>
        <taxon>Cytophagia</taxon>
        <taxon>Cytophagales</taxon>
        <taxon>Marivirgaceae</taxon>
        <taxon>Marivirga</taxon>
    </lineage>
</organism>